<dbReference type="InterPro" id="IPR005106">
    <property type="entry name" value="Asp/hSer_DH_NAD-bd"/>
</dbReference>
<dbReference type="GO" id="GO:0009090">
    <property type="term" value="P:homoserine biosynthetic process"/>
    <property type="evidence" value="ECO:0007669"/>
    <property type="project" value="TreeGrafter"/>
</dbReference>
<keyword evidence="22" id="KW-0511">Multifunctional enzyme</keyword>
<dbReference type="CDD" id="cd04921">
    <property type="entry name" value="ACT_AKi-HSDH-ThrA-like_1"/>
    <property type="match status" value="1"/>
</dbReference>
<evidence type="ECO:0000256" key="16">
    <source>
        <dbReference type="ARBA" id="ARBA00022857"/>
    </source>
</evidence>
<evidence type="ECO:0000256" key="20">
    <source>
        <dbReference type="ARBA" id="ARBA00023154"/>
    </source>
</evidence>
<dbReference type="SUPFAM" id="SSF55021">
    <property type="entry name" value="ACT-like"/>
    <property type="match status" value="2"/>
</dbReference>
<dbReference type="GO" id="GO:0009086">
    <property type="term" value="P:methionine biosynthetic process"/>
    <property type="evidence" value="ECO:0007669"/>
    <property type="project" value="UniProtKB-KW"/>
</dbReference>
<keyword evidence="11" id="KW-0791">Threonine biosynthesis</keyword>
<dbReference type="InterPro" id="IPR011147">
    <property type="entry name" value="Bifunc_Aspkin/hSer_DH"/>
</dbReference>
<dbReference type="InterPro" id="IPR054352">
    <property type="entry name" value="ACT_Aspartokinase"/>
</dbReference>
<dbReference type="InterPro" id="IPR001341">
    <property type="entry name" value="Asp_kinase"/>
</dbReference>
<evidence type="ECO:0000256" key="19">
    <source>
        <dbReference type="ARBA" id="ARBA00023053"/>
    </source>
</evidence>
<dbReference type="UniPathway" id="UPA00051">
    <property type="reaction ID" value="UER00462"/>
</dbReference>
<dbReference type="GO" id="GO:0005524">
    <property type="term" value="F:ATP binding"/>
    <property type="evidence" value="ECO:0007669"/>
    <property type="project" value="UniProtKB-KW"/>
</dbReference>
<sequence>MKVLKFGGSSVANAENIKKVISIIQQPQYKNSITVVSAFGGVTDLLIKTGTDASHGNENYKETLSALEKRHIDTAKSLLPVTSQSSCLSTIKQQFNELEDICEGVFRLGELSSRTQDRIISFGEILSSKIISSYMQSIQINNDWLDSREIIKTNSNFGFAAVDFAITNKLIEEKIKSSSNTLFIAPGFVASDAENHTTTLGRGGSDYTASIYAAALNVEDLEIWTDVTGMMTADPRWVPNARTIQHTSYREAMELSHFGAKVIYPPTIQPAMQKGIRIWVKNTFEPNAYGTLIEELTKQEGEIITGISSINHISLLSLEGSGMVGIPGFSKRLFEALANEKVNVIIITQSSSEHSICVGINSADAAKAKIAVDNAFDYELKTEKVEPLKVEENLSIIALVGDRMRHHPGIAGRMFHSLGRNGINIRAIAQGSSERNISAVVAHNDIKKAVNVLHEAFFETTYKQLNVFIVGAGNVGGKLIAQIKQQQDYLLQHLNLQVRVTGIATSKKMLFVDNGNEIDLNNWKENLLQSEAMDLENFVNIIITKNLRNSVFVDVTANAEVASVYDKLLAKSISVVACNKIAASSAFDNYKKLKSLAKEFNAPYLFETNVGAGLPVIGTLNDLIKSGDKVNKIQAVLSGTLNFVFNNYDGTKLFAEVVKQAQDEGYTEPDPRLDLGGTDVMRKIMILAREAGEKIEMENIANNSFLPASCFNGSVADFYKEMEKHEAHFKSLYDAAATKNCKLKFVASYENGKAAVGLQHIPSNSDFYHLYGKDNIVLFYTQRYPEQPLVVKGAGAGADVTASGVFADIIRVAR</sequence>
<evidence type="ECO:0000256" key="24">
    <source>
        <dbReference type="ARBA" id="ARBA00048561"/>
    </source>
</evidence>
<keyword evidence="10" id="KW-0808">Transferase</keyword>
<proteinExistence type="inferred from homology"/>
<dbReference type="PROSITE" id="PS51671">
    <property type="entry name" value="ACT"/>
    <property type="match status" value="1"/>
</dbReference>
<dbReference type="GO" id="GO:0004072">
    <property type="term" value="F:aspartate kinase activity"/>
    <property type="evidence" value="ECO:0007669"/>
    <property type="project" value="UniProtKB-EC"/>
</dbReference>
<keyword evidence="20" id="KW-0457">Lysine biosynthesis</keyword>
<dbReference type="CDD" id="cd04243">
    <property type="entry name" value="AAK_AK-HSDH-like"/>
    <property type="match status" value="1"/>
</dbReference>
<comment type="function">
    <text evidence="23">Bifunctional aspartate kinase and homoserine dehydrogenase that catalyzes the first and the third steps toward the synthesis of lysine, methionine and threonine from aspartate.</text>
</comment>
<evidence type="ECO:0000259" key="26">
    <source>
        <dbReference type="PROSITE" id="PS51671"/>
    </source>
</evidence>
<keyword evidence="13" id="KW-0547">Nucleotide-binding</keyword>
<protein>
    <submittedName>
        <fullName evidence="27">Bifunctional aspartokinase/homoserine dehydrogenase 1</fullName>
    </submittedName>
</protein>
<comment type="catalytic activity">
    <reaction evidence="24">
        <text>L-aspartate + ATP = 4-phospho-L-aspartate + ADP</text>
        <dbReference type="Rhea" id="RHEA:23776"/>
        <dbReference type="ChEBI" id="CHEBI:29991"/>
        <dbReference type="ChEBI" id="CHEBI:30616"/>
        <dbReference type="ChEBI" id="CHEBI:57535"/>
        <dbReference type="ChEBI" id="CHEBI:456216"/>
        <dbReference type="EC" id="2.7.2.4"/>
    </reaction>
    <physiologicalReaction direction="left-to-right" evidence="24">
        <dbReference type="Rhea" id="RHEA:23777"/>
    </physiologicalReaction>
</comment>
<dbReference type="InterPro" id="IPR001048">
    <property type="entry name" value="Asp/Glu/Uridylate_kinase"/>
</dbReference>
<dbReference type="FunFam" id="3.30.2130.10:FF:000001">
    <property type="entry name" value="Bifunctional aspartokinase/homoserine dehydrogenase"/>
    <property type="match status" value="1"/>
</dbReference>
<keyword evidence="9" id="KW-0028">Amino-acid biosynthesis</keyword>
<keyword evidence="19" id="KW-0915">Sodium</keyword>
<dbReference type="InterPro" id="IPR018042">
    <property type="entry name" value="Aspartate_kinase_CS"/>
</dbReference>
<dbReference type="PANTHER" id="PTHR43070">
    <property type="match status" value="1"/>
</dbReference>
<comment type="pathway">
    <text evidence="3">Amino-acid biosynthesis; L-threonine biosynthesis; L-threonine from L-aspartate: step 3/5.</text>
</comment>
<dbReference type="Gene3D" id="3.40.1160.10">
    <property type="entry name" value="Acetylglutamate kinase-like"/>
    <property type="match status" value="1"/>
</dbReference>
<comment type="similarity">
    <text evidence="7">In the N-terminal section; belongs to the aspartokinase family.</text>
</comment>
<dbReference type="Pfam" id="PF00742">
    <property type="entry name" value="Homoserine_dh"/>
    <property type="match status" value="1"/>
</dbReference>
<dbReference type="GO" id="GO:0050661">
    <property type="term" value="F:NADP binding"/>
    <property type="evidence" value="ECO:0007669"/>
    <property type="project" value="InterPro"/>
</dbReference>
<keyword evidence="17" id="KW-0560">Oxidoreductase</keyword>
<evidence type="ECO:0000256" key="9">
    <source>
        <dbReference type="ARBA" id="ARBA00022605"/>
    </source>
</evidence>
<dbReference type="FunFam" id="3.30.360.10:FF:000006">
    <property type="entry name" value="Bifunctional aspartokinase/homoserine dehydrogenase"/>
    <property type="match status" value="1"/>
</dbReference>
<dbReference type="Gene3D" id="3.40.50.720">
    <property type="entry name" value="NAD(P)-binding Rossmann-like Domain"/>
    <property type="match status" value="1"/>
</dbReference>
<dbReference type="InterPro" id="IPR036393">
    <property type="entry name" value="AceGlu_kinase-like_sf"/>
</dbReference>
<evidence type="ECO:0000256" key="17">
    <source>
        <dbReference type="ARBA" id="ARBA00023002"/>
    </source>
</evidence>
<comment type="catalytic activity">
    <reaction evidence="25">
        <text>L-homoserine + NADP(+) = L-aspartate 4-semialdehyde + NADPH + H(+)</text>
        <dbReference type="Rhea" id="RHEA:15761"/>
        <dbReference type="ChEBI" id="CHEBI:15378"/>
        <dbReference type="ChEBI" id="CHEBI:57476"/>
        <dbReference type="ChEBI" id="CHEBI:57783"/>
        <dbReference type="ChEBI" id="CHEBI:58349"/>
        <dbReference type="ChEBI" id="CHEBI:537519"/>
        <dbReference type="EC" id="1.1.1.3"/>
    </reaction>
    <physiologicalReaction direction="right-to-left" evidence="25">
        <dbReference type="Rhea" id="RHEA:15763"/>
    </physiologicalReaction>
</comment>
<evidence type="ECO:0000256" key="18">
    <source>
        <dbReference type="ARBA" id="ARBA00023027"/>
    </source>
</evidence>
<evidence type="ECO:0000256" key="11">
    <source>
        <dbReference type="ARBA" id="ARBA00022697"/>
    </source>
</evidence>
<dbReference type="InterPro" id="IPR002912">
    <property type="entry name" value="ACT_dom"/>
</dbReference>
<dbReference type="Pfam" id="PF22468">
    <property type="entry name" value="ACT_9"/>
    <property type="match status" value="2"/>
</dbReference>
<dbReference type="GO" id="GO:0046872">
    <property type="term" value="F:metal ion binding"/>
    <property type="evidence" value="ECO:0007669"/>
    <property type="project" value="UniProtKB-KW"/>
</dbReference>
<organism evidence="27">
    <name type="scientific">mine drainage metagenome</name>
    <dbReference type="NCBI Taxonomy" id="410659"/>
    <lineage>
        <taxon>unclassified sequences</taxon>
        <taxon>metagenomes</taxon>
        <taxon>ecological metagenomes</taxon>
    </lineage>
</organism>
<dbReference type="Pfam" id="PF00696">
    <property type="entry name" value="AA_kinase"/>
    <property type="match status" value="1"/>
</dbReference>
<keyword evidence="21" id="KW-0486">Methionine biosynthesis</keyword>
<comment type="cofactor">
    <cofactor evidence="1">
        <name>a metal cation</name>
        <dbReference type="ChEBI" id="CHEBI:25213"/>
    </cofactor>
</comment>
<dbReference type="InterPro" id="IPR001342">
    <property type="entry name" value="HDH_cat"/>
</dbReference>
<name>A0A1J5S1D9_9ZZZZ</name>
<dbReference type="Gene3D" id="3.30.360.10">
    <property type="entry name" value="Dihydrodipicolinate Reductase, domain 2"/>
    <property type="match status" value="1"/>
</dbReference>
<evidence type="ECO:0000256" key="2">
    <source>
        <dbReference type="ARBA" id="ARBA00004986"/>
    </source>
</evidence>
<dbReference type="InterPro" id="IPR036291">
    <property type="entry name" value="NAD(P)-bd_dom_sf"/>
</dbReference>
<evidence type="ECO:0000313" key="27">
    <source>
        <dbReference type="EMBL" id="OIQ97967.1"/>
    </source>
</evidence>
<keyword evidence="12" id="KW-0479">Metal-binding</keyword>
<dbReference type="UniPathway" id="UPA00050">
    <property type="reaction ID" value="UER00063"/>
</dbReference>
<dbReference type="GO" id="GO:0009088">
    <property type="term" value="P:threonine biosynthetic process"/>
    <property type="evidence" value="ECO:0007669"/>
    <property type="project" value="UniProtKB-UniPathway"/>
</dbReference>
<keyword evidence="15" id="KW-0067">ATP-binding</keyword>
<keyword evidence="16" id="KW-0521">NADP</keyword>
<evidence type="ECO:0000256" key="12">
    <source>
        <dbReference type="ARBA" id="ARBA00022723"/>
    </source>
</evidence>
<dbReference type="NCBIfam" id="TIGR00657">
    <property type="entry name" value="asp_kinases"/>
    <property type="match status" value="1"/>
</dbReference>
<dbReference type="CDD" id="cd04922">
    <property type="entry name" value="ACT_AKi-HSDH-ThrA_2"/>
    <property type="match status" value="1"/>
</dbReference>
<comment type="subunit">
    <text evidence="8">Homotetramer.</text>
</comment>
<feature type="domain" description="ACT" evidence="26">
    <location>
        <begin position="399"/>
        <end position="472"/>
    </location>
</feature>
<dbReference type="InterPro" id="IPR045865">
    <property type="entry name" value="ACT-like_dom_sf"/>
</dbReference>
<dbReference type="Pfam" id="PF03447">
    <property type="entry name" value="NAD_binding_3"/>
    <property type="match status" value="1"/>
</dbReference>
<keyword evidence="14 27" id="KW-0418">Kinase</keyword>
<evidence type="ECO:0000256" key="6">
    <source>
        <dbReference type="ARBA" id="ARBA00007952"/>
    </source>
</evidence>
<dbReference type="SUPFAM" id="SSF51735">
    <property type="entry name" value="NAD(P)-binding Rossmann-fold domains"/>
    <property type="match status" value="1"/>
</dbReference>
<dbReference type="SUPFAM" id="SSF55347">
    <property type="entry name" value="Glyceraldehyde-3-phosphate dehydrogenase-like, C-terminal domain"/>
    <property type="match status" value="1"/>
</dbReference>
<dbReference type="GO" id="GO:0009089">
    <property type="term" value="P:lysine biosynthetic process via diaminopimelate"/>
    <property type="evidence" value="ECO:0007669"/>
    <property type="project" value="UniProtKB-UniPathway"/>
</dbReference>
<dbReference type="InterPro" id="IPR049638">
    <property type="entry name" value="AK-HD"/>
</dbReference>
<reference evidence="27" key="1">
    <citation type="submission" date="2016-10" db="EMBL/GenBank/DDBJ databases">
        <title>Sequence of Gallionella enrichment culture.</title>
        <authorList>
            <person name="Poehlein A."/>
            <person name="Muehling M."/>
            <person name="Daniel R."/>
        </authorList>
    </citation>
    <scope>NUCLEOTIDE SEQUENCE</scope>
</reference>
<evidence type="ECO:0000256" key="1">
    <source>
        <dbReference type="ARBA" id="ARBA00001920"/>
    </source>
</evidence>
<dbReference type="InterPro" id="IPR042199">
    <property type="entry name" value="AsparK_Bifunc_asparK/hSer_DH"/>
</dbReference>
<dbReference type="PROSITE" id="PS01042">
    <property type="entry name" value="HOMOSER_DHGENASE"/>
    <property type="match status" value="1"/>
</dbReference>
<evidence type="ECO:0000256" key="15">
    <source>
        <dbReference type="ARBA" id="ARBA00022840"/>
    </source>
</evidence>
<dbReference type="Gene3D" id="1.20.120.1320">
    <property type="entry name" value="Aspartokinase, catalytic domain"/>
    <property type="match status" value="1"/>
</dbReference>
<keyword evidence="18" id="KW-0520">NAD</keyword>
<comment type="pathway">
    <text evidence="5">Amino-acid biosynthesis; L-threonine biosynthesis; L-threonine from L-aspartate: step 1/5.</text>
</comment>
<evidence type="ECO:0000256" key="4">
    <source>
        <dbReference type="ARBA" id="ARBA00005062"/>
    </source>
</evidence>
<evidence type="ECO:0000256" key="3">
    <source>
        <dbReference type="ARBA" id="ARBA00005056"/>
    </source>
</evidence>
<dbReference type="InterPro" id="IPR019811">
    <property type="entry name" value="HDH_CS"/>
</dbReference>
<evidence type="ECO:0000256" key="5">
    <source>
        <dbReference type="ARBA" id="ARBA00005139"/>
    </source>
</evidence>
<dbReference type="PIRSF" id="PIRSF000727">
    <property type="entry name" value="ThrA"/>
    <property type="match status" value="1"/>
</dbReference>
<evidence type="ECO:0000256" key="13">
    <source>
        <dbReference type="ARBA" id="ARBA00022741"/>
    </source>
</evidence>
<dbReference type="AlphaFoldDB" id="A0A1J5S1D9"/>
<evidence type="ECO:0000256" key="25">
    <source>
        <dbReference type="ARBA" id="ARBA00048841"/>
    </source>
</evidence>
<dbReference type="EMBL" id="MLJW01000125">
    <property type="protein sequence ID" value="OIQ97967.1"/>
    <property type="molecule type" value="Genomic_DNA"/>
</dbReference>
<dbReference type="UniPathway" id="UPA00034">
    <property type="reaction ID" value="UER00015"/>
</dbReference>
<dbReference type="Gene3D" id="3.30.2130.10">
    <property type="entry name" value="VC0802-like"/>
    <property type="match status" value="1"/>
</dbReference>
<evidence type="ECO:0000256" key="7">
    <source>
        <dbReference type="ARBA" id="ARBA00010046"/>
    </source>
</evidence>
<dbReference type="GO" id="GO:0004412">
    <property type="term" value="F:homoserine dehydrogenase activity"/>
    <property type="evidence" value="ECO:0007669"/>
    <property type="project" value="UniProtKB-EC"/>
</dbReference>
<dbReference type="PANTHER" id="PTHR43070:SF5">
    <property type="entry name" value="HOMOSERINE DEHYDROGENASE"/>
    <property type="match status" value="1"/>
</dbReference>
<gene>
    <name evidence="27" type="primary">thrA</name>
    <name evidence="27" type="ORF">GALL_200160</name>
</gene>
<dbReference type="PROSITE" id="PS00324">
    <property type="entry name" value="ASPARTOKINASE"/>
    <property type="match status" value="1"/>
</dbReference>
<dbReference type="NCBIfam" id="NF006959">
    <property type="entry name" value="PRK09436.1"/>
    <property type="match status" value="1"/>
</dbReference>
<evidence type="ECO:0000256" key="23">
    <source>
        <dbReference type="ARBA" id="ARBA00044938"/>
    </source>
</evidence>
<comment type="pathway">
    <text evidence="2">Amino-acid biosynthesis; L-methionine biosynthesis via de novo pathway; L-homoserine from L-aspartate: step 1/3.</text>
</comment>
<comment type="caution">
    <text evidence="27">The sequence shown here is derived from an EMBL/GenBank/DDBJ whole genome shotgun (WGS) entry which is preliminary data.</text>
</comment>
<evidence type="ECO:0000256" key="14">
    <source>
        <dbReference type="ARBA" id="ARBA00022777"/>
    </source>
</evidence>
<evidence type="ECO:0000256" key="10">
    <source>
        <dbReference type="ARBA" id="ARBA00022679"/>
    </source>
</evidence>
<comment type="pathway">
    <text evidence="4">Amino-acid biosynthesis; L-methionine biosynthesis via de novo pathway; L-homoserine from L-aspartate: step 3/3.</text>
</comment>
<comment type="similarity">
    <text evidence="6">In the C-terminal section; belongs to the homoserine dehydrogenase family.</text>
</comment>
<accession>A0A1J5S1D9</accession>
<dbReference type="SUPFAM" id="SSF53633">
    <property type="entry name" value="Carbamate kinase-like"/>
    <property type="match status" value="1"/>
</dbReference>
<evidence type="ECO:0000256" key="22">
    <source>
        <dbReference type="ARBA" id="ARBA00023268"/>
    </source>
</evidence>
<evidence type="ECO:0000256" key="8">
    <source>
        <dbReference type="ARBA" id="ARBA00011881"/>
    </source>
</evidence>
<evidence type="ECO:0000256" key="21">
    <source>
        <dbReference type="ARBA" id="ARBA00023167"/>
    </source>
</evidence>